<dbReference type="Gene3D" id="3.90.550.50">
    <property type="match status" value="1"/>
</dbReference>
<dbReference type="GO" id="GO:0030311">
    <property type="term" value="P:poly-N-acetyllactosamine biosynthetic process"/>
    <property type="evidence" value="ECO:0007669"/>
    <property type="project" value="TreeGrafter"/>
</dbReference>
<evidence type="ECO:0000256" key="10">
    <source>
        <dbReference type="ARBA" id="ARBA00023180"/>
    </source>
</evidence>
<keyword evidence="3 12" id="KW-0328">Glycosyltransferase</keyword>
<sequence length="380" mass="43833">MKTFIFIPRCLNCIFWCYVLVLTPILCFLFGWVDFRASPEEIVGVGLARRSHDFQNGNSASEFSHTPPQPLAPVSECLEKVSLPGIPQNIPVVHQLFLQHKHCRTFPRLLTPRVCDHDLYLLLAVKSTAAQIDRRAALRNTWGQVETIRGKKVRLVFLLGRSQDNVKGYPLQRLLEYESRRFGDILQWDFADSFFNLTLKEVHFLSWFSQDCREAQFVLKGDDDVFIHTGNLLEFLQDRSPSDHLFAGDIISKAVPIRNRKLKYFIPVVMFPANRYPPYAGGGGYLMSRQTVIGLDRAAQDTDLFPIDDVFVGMCLQKMNVTLVFHDGFRTFGLRQKITPFDPCIYRELMLVHKLNSIELWTMWSMVNDPNLICRKSIKL</sequence>
<evidence type="ECO:0000313" key="14">
    <source>
        <dbReference type="Proteomes" id="UP001152622"/>
    </source>
</evidence>
<evidence type="ECO:0000256" key="1">
    <source>
        <dbReference type="ARBA" id="ARBA00004323"/>
    </source>
</evidence>
<dbReference type="GO" id="GO:0008499">
    <property type="term" value="F:N-acetyl-beta-D-glucosaminide beta-(1,3)-galactosyltransferase activity"/>
    <property type="evidence" value="ECO:0007669"/>
    <property type="project" value="UniProtKB-ARBA"/>
</dbReference>
<evidence type="ECO:0000313" key="13">
    <source>
        <dbReference type="EMBL" id="KAJ8380272.1"/>
    </source>
</evidence>
<organism evidence="13 14">
    <name type="scientific">Synaphobranchus kaupii</name>
    <name type="common">Kaup's arrowtooth eel</name>
    <dbReference type="NCBI Taxonomy" id="118154"/>
    <lineage>
        <taxon>Eukaryota</taxon>
        <taxon>Metazoa</taxon>
        <taxon>Chordata</taxon>
        <taxon>Craniata</taxon>
        <taxon>Vertebrata</taxon>
        <taxon>Euteleostomi</taxon>
        <taxon>Actinopterygii</taxon>
        <taxon>Neopterygii</taxon>
        <taxon>Teleostei</taxon>
        <taxon>Anguilliformes</taxon>
        <taxon>Synaphobranchidae</taxon>
        <taxon>Synaphobranchus</taxon>
    </lineage>
</organism>
<dbReference type="InterPro" id="IPR002659">
    <property type="entry name" value="Glyco_trans_31"/>
</dbReference>
<dbReference type="GO" id="GO:0016266">
    <property type="term" value="P:protein O-linked glycosylation via N-acetyl-galactosamine"/>
    <property type="evidence" value="ECO:0007669"/>
    <property type="project" value="UniProtKB-ARBA"/>
</dbReference>
<evidence type="ECO:0000256" key="7">
    <source>
        <dbReference type="ARBA" id="ARBA00022989"/>
    </source>
</evidence>
<dbReference type="EC" id="2.4.1.-" evidence="12"/>
<dbReference type="PANTHER" id="PTHR11214">
    <property type="entry name" value="BETA-1,3-N-ACETYLGLUCOSAMINYLTRANSFERASE"/>
    <property type="match status" value="1"/>
</dbReference>
<dbReference type="EMBL" id="JAINUF010000001">
    <property type="protein sequence ID" value="KAJ8380272.1"/>
    <property type="molecule type" value="Genomic_DNA"/>
</dbReference>
<evidence type="ECO:0000256" key="2">
    <source>
        <dbReference type="ARBA" id="ARBA00008661"/>
    </source>
</evidence>
<evidence type="ECO:0000256" key="5">
    <source>
        <dbReference type="ARBA" id="ARBA00022692"/>
    </source>
</evidence>
<evidence type="ECO:0000256" key="3">
    <source>
        <dbReference type="ARBA" id="ARBA00022676"/>
    </source>
</evidence>
<proteinExistence type="inferred from homology"/>
<keyword evidence="7 12" id="KW-1133">Transmembrane helix</keyword>
<dbReference type="GO" id="GO:0000139">
    <property type="term" value="C:Golgi membrane"/>
    <property type="evidence" value="ECO:0007669"/>
    <property type="project" value="UniProtKB-SubCell"/>
</dbReference>
<comment type="similarity">
    <text evidence="2 12">Belongs to the glycosyltransferase 31 family.</text>
</comment>
<gene>
    <name evidence="13" type="ORF">SKAU_G00010500</name>
</gene>
<evidence type="ECO:0000256" key="12">
    <source>
        <dbReference type="RuleBase" id="RU363063"/>
    </source>
</evidence>
<keyword evidence="14" id="KW-1185">Reference proteome</keyword>
<evidence type="ECO:0000256" key="9">
    <source>
        <dbReference type="ARBA" id="ARBA00023136"/>
    </source>
</evidence>
<feature type="transmembrane region" description="Helical" evidence="12">
    <location>
        <begin position="12"/>
        <end position="33"/>
    </location>
</feature>
<dbReference type="PANTHER" id="PTHR11214:SF368">
    <property type="entry name" value="N-ACETYLLACTOSAMINIDE BETA-1,3-N-ACETYLGLUCOSAMINYLTRANSFERASE 4"/>
    <property type="match status" value="1"/>
</dbReference>
<dbReference type="GO" id="GO:0008532">
    <property type="term" value="F:N-acetyllactosaminide beta-1,3-N-acetylglucosaminyltransferase activity"/>
    <property type="evidence" value="ECO:0007669"/>
    <property type="project" value="TreeGrafter"/>
</dbReference>
<keyword evidence="10" id="KW-0325">Glycoprotein</keyword>
<evidence type="ECO:0000256" key="8">
    <source>
        <dbReference type="ARBA" id="ARBA00023034"/>
    </source>
</evidence>
<evidence type="ECO:0000256" key="6">
    <source>
        <dbReference type="ARBA" id="ARBA00022968"/>
    </source>
</evidence>
<dbReference type="Proteomes" id="UP001152622">
    <property type="component" value="Chromosome 1"/>
</dbReference>
<comment type="caution">
    <text evidence="13">The sequence shown here is derived from an EMBL/GenBank/DDBJ whole genome shotgun (WGS) entry which is preliminary data.</text>
</comment>
<comment type="pathway">
    <text evidence="11">Protein modification.</text>
</comment>
<evidence type="ECO:0000256" key="4">
    <source>
        <dbReference type="ARBA" id="ARBA00022679"/>
    </source>
</evidence>
<comment type="subcellular location">
    <subcellularLocation>
        <location evidence="1 12">Golgi apparatus membrane</location>
        <topology evidence="1 12">Single-pass type II membrane protein</topology>
    </subcellularLocation>
</comment>
<keyword evidence="8 12" id="KW-0333">Golgi apparatus</keyword>
<evidence type="ECO:0000256" key="11">
    <source>
        <dbReference type="ARBA" id="ARBA00043952"/>
    </source>
</evidence>
<dbReference type="FunFam" id="3.90.550.50:FF:000009">
    <property type="entry name" value="Hexosyltransferase"/>
    <property type="match status" value="1"/>
</dbReference>
<keyword evidence="9 12" id="KW-0472">Membrane</keyword>
<dbReference type="AlphaFoldDB" id="A0A9Q1GA38"/>
<dbReference type="Pfam" id="PF01762">
    <property type="entry name" value="Galactosyl_T"/>
    <property type="match status" value="1"/>
</dbReference>
<keyword evidence="5 12" id="KW-0812">Transmembrane</keyword>
<reference evidence="13" key="1">
    <citation type="journal article" date="2023" name="Science">
        <title>Genome structures resolve the early diversification of teleost fishes.</title>
        <authorList>
            <person name="Parey E."/>
            <person name="Louis A."/>
            <person name="Montfort J."/>
            <person name="Bouchez O."/>
            <person name="Roques C."/>
            <person name="Iampietro C."/>
            <person name="Lluch J."/>
            <person name="Castinel A."/>
            <person name="Donnadieu C."/>
            <person name="Desvignes T."/>
            <person name="Floi Bucao C."/>
            <person name="Jouanno E."/>
            <person name="Wen M."/>
            <person name="Mejri S."/>
            <person name="Dirks R."/>
            <person name="Jansen H."/>
            <person name="Henkel C."/>
            <person name="Chen W.J."/>
            <person name="Zahm M."/>
            <person name="Cabau C."/>
            <person name="Klopp C."/>
            <person name="Thompson A.W."/>
            <person name="Robinson-Rechavi M."/>
            <person name="Braasch I."/>
            <person name="Lecointre G."/>
            <person name="Bobe J."/>
            <person name="Postlethwait J.H."/>
            <person name="Berthelot C."/>
            <person name="Roest Crollius H."/>
            <person name="Guiguen Y."/>
        </authorList>
    </citation>
    <scope>NUCLEOTIDE SEQUENCE</scope>
    <source>
        <strain evidence="13">WJC10195</strain>
    </source>
</reference>
<keyword evidence="4" id="KW-0808">Transferase</keyword>
<dbReference type="OrthoDB" id="2139606at2759"/>
<name>A0A9Q1GA38_SYNKA</name>
<protein>
    <recommendedName>
        <fullName evidence="12">Hexosyltransferase</fullName>
        <ecNumber evidence="12">2.4.1.-</ecNumber>
    </recommendedName>
</protein>
<keyword evidence="6 12" id="KW-0735">Signal-anchor</keyword>
<accession>A0A9Q1GA38</accession>